<dbReference type="SMART" id="SM00401">
    <property type="entry name" value="ZnF_GATA"/>
    <property type="match status" value="1"/>
</dbReference>
<feature type="compositionally biased region" description="Low complexity" evidence="7">
    <location>
        <begin position="47"/>
        <end position="58"/>
    </location>
</feature>
<keyword evidence="2" id="KW-0479">Metal-binding</keyword>
<reference evidence="9 10" key="1">
    <citation type="submission" date="2020-10" db="EMBL/GenBank/DDBJ databases">
        <title>The Coptis chinensis genome and diversification of protoberbering-type alkaloids.</title>
        <authorList>
            <person name="Wang B."/>
            <person name="Shu S."/>
            <person name="Song C."/>
            <person name="Liu Y."/>
        </authorList>
    </citation>
    <scope>NUCLEOTIDE SEQUENCE [LARGE SCALE GENOMIC DNA]</scope>
    <source>
        <strain evidence="9">HL-2020</strain>
        <tissue evidence="9">Leaf</tissue>
    </source>
</reference>
<keyword evidence="5" id="KW-0010">Activator</keyword>
<evidence type="ECO:0000259" key="8">
    <source>
        <dbReference type="PROSITE" id="PS50114"/>
    </source>
</evidence>
<dbReference type="PANTHER" id="PTHR45658">
    <property type="entry name" value="GATA TRANSCRIPTION FACTOR"/>
    <property type="match status" value="1"/>
</dbReference>
<keyword evidence="4" id="KW-0862">Zinc</keyword>
<dbReference type="GO" id="GO:0043565">
    <property type="term" value="F:sequence-specific DNA binding"/>
    <property type="evidence" value="ECO:0007669"/>
    <property type="project" value="InterPro"/>
</dbReference>
<gene>
    <name evidence="9" type="ORF">IFM89_028105</name>
</gene>
<dbReference type="AlphaFoldDB" id="A0A835LXF5"/>
<dbReference type="Gene3D" id="3.30.50.10">
    <property type="entry name" value="Erythroid Transcription Factor GATA-1, subunit A"/>
    <property type="match status" value="1"/>
</dbReference>
<dbReference type="SUPFAM" id="SSF57716">
    <property type="entry name" value="Glucocorticoid receptor-like (DNA-binding domain)"/>
    <property type="match status" value="1"/>
</dbReference>
<dbReference type="GO" id="GO:0005634">
    <property type="term" value="C:nucleus"/>
    <property type="evidence" value="ECO:0007669"/>
    <property type="project" value="TreeGrafter"/>
</dbReference>
<dbReference type="Proteomes" id="UP000631114">
    <property type="component" value="Unassembled WGS sequence"/>
</dbReference>
<keyword evidence="10" id="KW-1185">Reference proteome</keyword>
<dbReference type="EMBL" id="JADFTS010000005">
    <property type="protein sequence ID" value="KAF9606729.1"/>
    <property type="molecule type" value="Genomic_DNA"/>
</dbReference>
<accession>A0A835LXF5</accession>
<feature type="compositionally biased region" description="Acidic residues" evidence="7">
    <location>
        <begin position="23"/>
        <end position="40"/>
    </location>
</feature>
<dbReference type="OrthoDB" id="2162994at2759"/>
<evidence type="ECO:0000313" key="10">
    <source>
        <dbReference type="Proteomes" id="UP000631114"/>
    </source>
</evidence>
<dbReference type="InterPro" id="IPR013088">
    <property type="entry name" value="Znf_NHR/GATA"/>
</dbReference>
<protein>
    <recommendedName>
        <fullName evidence="8">GATA-type domain-containing protein</fullName>
    </recommendedName>
</protein>
<dbReference type="GO" id="GO:0030154">
    <property type="term" value="P:cell differentiation"/>
    <property type="evidence" value="ECO:0007669"/>
    <property type="project" value="TreeGrafter"/>
</dbReference>
<dbReference type="PROSITE" id="PS00344">
    <property type="entry name" value="GATA_ZN_FINGER_1"/>
    <property type="match status" value="1"/>
</dbReference>
<dbReference type="InterPro" id="IPR000679">
    <property type="entry name" value="Znf_GATA"/>
</dbReference>
<dbReference type="Pfam" id="PF00320">
    <property type="entry name" value="GATA"/>
    <property type="match status" value="1"/>
</dbReference>
<proteinExistence type="inferred from homology"/>
<organism evidence="9 10">
    <name type="scientific">Coptis chinensis</name>
    <dbReference type="NCBI Taxonomy" id="261450"/>
    <lineage>
        <taxon>Eukaryota</taxon>
        <taxon>Viridiplantae</taxon>
        <taxon>Streptophyta</taxon>
        <taxon>Embryophyta</taxon>
        <taxon>Tracheophyta</taxon>
        <taxon>Spermatophyta</taxon>
        <taxon>Magnoliopsida</taxon>
        <taxon>Ranunculales</taxon>
        <taxon>Ranunculaceae</taxon>
        <taxon>Coptidoideae</taxon>
        <taxon>Coptis</taxon>
    </lineage>
</organism>
<feature type="region of interest" description="Disordered" evidence="7">
    <location>
        <begin position="19"/>
        <end position="64"/>
    </location>
</feature>
<keyword evidence="3 6" id="KW-0863">Zinc-finger</keyword>
<dbReference type="PANTHER" id="PTHR45658:SF42">
    <property type="entry name" value="GATA TRANSCRIPTION FACTOR 1"/>
    <property type="match status" value="1"/>
</dbReference>
<dbReference type="GO" id="GO:0008270">
    <property type="term" value="F:zinc ion binding"/>
    <property type="evidence" value="ECO:0007669"/>
    <property type="project" value="UniProtKB-KW"/>
</dbReference>
<comment type="caution">
    <text evidence="9">The sequence shown here is derived from an EMBL/GenBank/DDBJ whole genome shotgun (WGS) entry which is preliminary data.</text>
</comment>
<feature type="domain" description="GATA-type" evidence="8">
    <location>
        <begin position="169"/>
        <end position="205"/>
    </location>
</feature>
<evidence type="ECO:0000256" key="7">
    <source>
        <dbReference type="SAM" id="MobiDB-lite"/>
    </source>
</evidence>
<evidence type="ECO:0000256" key="6">
    <source>
        <dbReference type="PROSITE-ProRule" id="PRU00094"/>
    </source>
</evidence>
<dbReference type="CDD" id="cd00202">
    <property type="entry name" value="ZnF_GATA"/>
    <property type="match status" value="1"/>
</dbReference>
<dbReference type="PROSITE" id="PS50114">
    <property type="entry name" value="GATA_ZN_FINGER_2"/>
    <property type="match status" value="1"/>
</dbReference>
<evidence type="ECO:0000313" key="9">
    <source>
        <dbReference type="EMBL" id="KAF9606729.1"/>
    </source>
</evidence>
<name>A0A835LXF5_9MAGN</name>
<evidence type="ECO:0000256" key="2">
    <source>
        <dbReference type="ARBA" id="ARBA00022723"/>
    </source>
</evidence>
<comment type="similarity">
    <text evidence="1">Belongs to the type IV zinc-finger family. Class A subfamily.</text>
</comment>
<evidence type="ECO:0000256" key="3">
    <source>
        <dbReference type="ARBA" id="ARBA00022771"/>
    </source>
</evidence>
<evidence type="ECO:0000256" key="5">
    <source>
        <dbReference type="ARBA" id="ARBA00023159"/>
    </source>
</evidence>
<dbReference type="FunFam" id="3.30.50.10:FF:000018">
    <property type="entry name" value="GATA transcription factor"/>
    <property type="match status" value="1"/>
</dbReference>
<dbReference type="InterPro" id="IPR051140">
    <property type="entry name" value="GATA_TF"/>
</dbReference>
<sequence>MVITRGLAGWALLGETTGRLFSSEDEEEPRGPDIGEEDDDDKHNKNNHPLGVNNNNNHHNTELTHSESVPQHLLVEEELEWLSNQDAFPQIEMFDILPMKPNNNVPKNQSPISVLGNSDSIIRIPVQARSKRRRRRRSSFSDFAGRQWWYQYEPKKKSVGVTRMAGMANSSGRRCLHCQSEKTPQWRAGPLGPKTLCNACGVRYKSGRLLPEYRPASSPTFSGDLHSNSHRKVLDMRKQKQKDVMFLPSSEFI</sequence>
<evidence type="ECO:0000256" key="4">
    <source>
        <dbReference type="ARBA" id="ARBA00022833"/>
    </source>
</evidence>
<dbReference type="GO" id="GO:0006355">
    <property type="term" value="P:regulation of DNA-templated transcription"/>
    <property type="evidence" value="ECO:0007669"/>
    <property type="project" value="InterPro"/>
</dbReference>
<evidence type="ECO:0000256" key="1">
    <source>
        <dbReference type="ARBA" id="ARBA00005694"/>
    </source>
</evidence>